<sequence length="311" mass="34030">MIYDLIVIGAGPAGIAAAFEAKKNGAKNVLLLEKAKENCQTFRVYYKDGKRVDKVYKGIDVANKGNLNFVDGTKESTLELFDNAIKQSDFEYKTSCEVEKVKKEADNYKVVTSNGDFLTKYVVVAIGRMGKPNKPDYKLPSKFSKVINFNANDAKENEKILVVGGGNSAAEYAVDLSLKADVTMCYRKAEFTRLNDINLQNVKNAKINLLMATDIVEVSDSLDKPSVKFTNGTTMEFDRIIYGIGGSTPVDFLNNCSINIDDKGVPSFDANTMQTNMQGIFVAGDIASKNGESIMIALNAAKSIADFCFKA</sequence>
<dbReference type="EMBL" id="JACGBB010000003">
    <property type="protein sequence ID" value="MBZ7986883.1"/>
    <property type="molecule type" value="Genomic_DNA"/>
</dbReference>
<evidence type="ECO:0000313" key="4">
    <source>
        <dbReference type="Proteomes" id="UP000786183"/>
    </source>
</evidence>
<dbReference type="PRINTS" id="PR00368">
    <property type="entry name" value="FADPNR"/>
</dbReference>
<proteinExistence type="predicted"/>
<evidence type="ECO:0000256" key="2">
    <source>
        <dbReference type="ARBA" id="ARBA00023002"/>
    </source>
</evidence>
<keyword evidence="2" id="KW-0560">Oxidoreductase</keyword>
<dbReference type="Pfam" id="PF13738">
    <property type="entry name" value="Pyr_redox_3"/>
    <property type="match status" value="1"/>
</dbReference>
<dbReference type="Gene3D" id="3.50.50.60">
    <property type="entry name" value="FAD/NAD(P)-binding domain"/>
    <property type="match status" value="2"/>
</dbReference>
<reference evidence="3 4" key="1">
    <citation type="submission" date="2020-07" db="EMBL/GenBank/DDBJ databases">
        <title>Transfer of Campylobacter canadensis to the novel genus Avispirillum gen. nov., that also includes two novel species recovered from migratory waterfowl: Avispirillum anseris sp. nov. and Avispirillum brantae sp. nov.</title>
        <authorList>
            <person name="Miller W.G."/>
            <person name="Chapman M.H."/>
            <person name="Yee E."/>
            <person name="Inglis G.D."/>
        </authorList>
    </citation>
    <scope>NUCLEOTIDE SEQUENCE [LARGE SCALE GENOMIC DNA]</scope>
    <source>
        <strain evidence="3 4">L283</strain>
    </source>
</reference>
<keyword evidence="4" id="KW-1185">Reference proteome</keyword>
<evidence type="ECO:0000313" key="3">
    <source>
        <dbReference type="EMBL" id="MBZ7986883.1"/>
    </source>
</evidence>
<accession>A0ABS7WQ41</accession>
<comment type="caution">
    <text evidence="3">The sequence shown here is derived from an EMBL/GenBank/DDBJ whole genome shotgun (WGS) entry which is preliminary data.</text>
</comment>
<organism evidence="3 4">
    <name type="scientific">Campylobacter canadensis</name>
    <dbReference type="NCBI Taxonomy" id="449520"/>
    <lineage>
        <taxon>Bacteria</taxon>
        <taxon>Pseudomonadati</taxon>
        <taxon>Campylobacterota</taxon>
        <taxon>Epsilonproteobacteria</taxon>
        <taxon>Campylobacterales</taxon>
        <taxon>Campylobacteraceae</taxon>
        <taxon>Campylobacter</taxon>
    </lineage>
</organism>
<dbReference type="RefSeq" id="WP_172230730.1">
    <property type="nucleotide sequence ID" value="NZ_CP035946.1"/>
</dbReference>
<evidence type="ECO:0000256" key="1">
    <source>
        <dbReference type="ARBA" id="ARBA00022630"/>
    </source>
</evidence>
<gene>
    <name evidence="3" type="ORF">AVCANL283_01955</name>
</gene>
<dbReference type="InterPro" id="IPR036188">
    <property type="entry name" value="FAD/NAD-bd_sf"/>
</dbReference>
<protein>
    <submittedName>
        <fullName evidence="3">NAD(P)-binding domain-containing protein</fullName>
    </submittedName>
</protein>
<dbReference type="InterPro" id="IPR050097">
    <property type="entry name" value="Ferredoxin-NADP_redctase_2"/>
</dbReference>
<dbReference type="PANTHER" id="PTHR48105">
    <property type="entry name" value="THIOREDOXIN REDUCTASE 1-RELATED-RELATED"/>
    <property type="match status" value="1"/>
</dbReference>
<dbReference type="Proteomes" id="UP000786183">
    <property type="component" value="Unassembled WGS sequence"/>
</dbReference>
<dbReference type="PRINTS" id="PR00469">
    <property type="entry name" value="PNDRDTASEII"/>
</dbReference>
<keyword evidence="1" id="KW-0285">Flavoprotein</keyword>
<name>A0ABS7WQ41_9BACT</name>
<dbReference type="SUPFAM" id="SSF51905">
    <property type="entry name" value="FAD/NAD(P)-binding domain"/>
    <property type="match status" value="1"/>
</dbReference>